<keyword evidence="5" id="KW-0732">Signal</keyword>
<comment type="caution">
    <text evidence="7">The sequence shown here is derived from an EMBL/GenBank/DDBJ whole genome shotgun (WGS) entry which is preliminary data.</text>
</comment>
<evidence type="ECO:0000256" key="3">
    <source>
        <dbReference type="ARBA" id="ARBA00022825"/>
    </source>
</evidence>
<dbReference type="AlphaFoldDB" id="A0A2A4K6S8"/>
<dbReference type="InterPro" id="IPR050430">
    <property type="entry name" value="Peptidase_S1"/>
</dbReference>
<sequence>MLAVLVLAWLAAAEAATNGSRYAFYRSMVAARGAAGAGESRRVFGGAATTLGAYPAACVLLDRYWTARCSAAVVAPRWALTAAHCVSPHIAYVKFNARRPSSPEGNIAPVHYLYRHPGYQVVQEDEGRGVDVTLLHHDVGLVRTRNDMSLASAPRVDPMAAMRLYNPADLKNEEVQVTTNHLRTGWYKQYAQSRSDLLILPLINIPLVYY</sequence>
<keyword evidence="1" id="KW-0645">Protease</keyword>
<dbReference type="GO" id="GO:0006508">
    <property type="term" value="P:proteolysis"/>
    <property type="evidence" value="ECO:0007669"/>
    <property type="project" value="UniProtKB-KW"/>
</dbReference>
<dbReference type="InterPro" id="IPR009003">
    <property type="entry name" value="Peptidase_S1_PA"/>
</dbReference>
<dbReference type="InterPro" id="IPR043504">
    <property type="entry name" value="Peptidase_S1_PA_chymotrypsin"/>
</dbReference>
<keyword evidence="2" id="KW-0378">Hydrolase</keyword>
<dbReference type="GO" id="GO:0004252">
    <property type="term" value="F:serine-type endopeptidase activity"/>
    <property type="evidence" value="ECO:0007669"/>
    <property type="project" value="InterPro"/>
</dbReference>
<dbReference type="InterPro" id="IPR001254">
    <property type="entry name" value="Trypsin_dom"/>
</dbReference>
<keyword evidence="3" id="KW-0720">Serine protease</keyword>
<proteinExistence type="predicted"/>
<dbReference type="PANTHER" id="PTHR24276:SF98">
    <property type="entry name" value="FI18310P1-RELATED"/>
    <property type="match status" value="1"/>
</dbReference>
<dbReference type="Pfam" id="PF00089">
    <property type="entry name" value="Trypsin"/>
    <property type="match status" value="1"/>
</dbReference>
<protein>
    <recommendedName>
        <fullName evidence="6">Peptidase S1 domain-containing protein</fullName>
    </recommendedName>
</protein>
<evidence type="ECO:0000256" key="4">
    <source>
        <dbReference type="ARBA" id="ARBA00023157"/>
    </source>
</evidence>
<accession>A0A2A4K6S8</accession>
<evidence type="ECO:0000256" key="1">
    <source>
        <dbReference type="ARBA" id="ARBA00022670"/>
    </source>
</evidence>
<evidence type="ECO:0000256" key="5">
    <source>
        <dbReference type="SAM" id="SignalP"/>
    </source>
</evidence>
<reference evidence="7" key="1">
    <citation type="submission" date="2017-09" db="EMBL/GenBank/DDBJ databases">
        <title>Contemporary evolution of a Lepidopteran species, Heliothis virescens, in response to modern agricultural practices.</title>
        <authorList>
            <person name="Fritz M.L."/>
            <person name="Deyonke A.M."/>
            <person name="Papanicolaou A."/>
            <person name="Micinski S."/>
            <person name="Westbrook J."/>
            <person name="Gould F."/>
        </authorList>
    </citation>
    <scope>NUCLEOTIDE SEQUENCE [LARGE SCALE GENOMIC DNA]</scope>
    <source>
        <strain evidence="7">HvINT-</strain>
        <tissue evidence="7">Whole body</tissue>
    </source>
</reference>
<organism evidence="7">
    <name type="scientific">Heliothis virescens</name>
    <name type="common">Tobacco budworm moth</name>
    <dbReference type="NCBI Taxonomy" id="7102"/>
    <lineage>
        <taxon>Eukaryota</taxon>
        <taxon>Metazoa</taxon>
        <taxon>Ecdysozoa</taxon>
        <taxon>Arthropoda</taxon>
        <taxon>Hexapoda</taxon>
        <taxon>Insecta</taxon>
        <taxon>Pterygota</taxon>
        <taxon>Neoptera</taxon>
        <taxon>Endopterygota</taxon>
        <taxon>Lepidoptera</taxon>
        <taxon>Glossata</taxon>
        <taxon>Ditrysia</taxon>
        <taxon>Noctuoidea</taxon>
        <taxon>Noctuidae</taxon>
        <taxon>Heliothinae</taxon>
        <taxon>Heliothis</taxon>
    </lineage>
</organism>
<keyword evidence="4" id="KW-1015">Disulfide bond</keyword>
<feature type="chain" id="PRO_5012856464" description="Peptidase S1 domain-containing protein" evidence="5">
    <location>
        <begin position="16"/>
        <end position="210"/>
    </location>
</feature>
<dbReference type="SUPFAM" id="SSF50494">
    <property type="entry name" value="Trypsin-like serine proteases"/>
    <property type="match status" value="1"/>
</dbReference>
<dbReference type="STRING" id="7102.A0A2A4K6S8"/>
<dbReference type="PROSITE" id="PS50240">
    <property type="entry name" value="TRYPSIN_DOM"/>
    <property type="match status" value="1"/>
</dbReference>
<dbReference type="EMBL" id="NWSH01000096">
    <property type="protein sequence ID" value="PCG79614.1"/>
    <property type="molecule type" value="Genomic_DNA"/>
</dbReference>
<evidence type="ECO:0000259" key="6">
    <source>
        <dbReference type="PROSITE" id="PS50240"/>
    </source>
</evidence>
<feature type="domain" description="Peptidase S1" evidence="6">
    <location>
        <begin position="43"/>
        <end position="210"/>
    </location>
</feature>
<dbReference type="Gene3D" id="2.40.10.10">
    <property type="entry name" value="Trypsin-like serine proteases"/>
    <property type="match status" value="1"/>
</dbReference>
<evidence type="ECO:0000256" key="2">
    <source>
        <dbReference type="ARBA" id="ARBA00022801"/>
    </source>
</evidence>
<dbReference type="PROSITE" id="PS00134">
    <property type="entry name" value="TRYPSIN_HIS"/>
    <property type="match status" value="1"/>
</dbReference>
<dbReference type="PANTHER" id="PTHR24276">
    <property type="entry name" value="POLYSERASE-RELATED"/>
    <property type="match status" value="1"/>
</dbReference>
<dbReference type="InterPro" id="IPR018114">
    <property type="entry name" value="TRYPSIN_HIS"/>
</dbReference>
<evidence type="ECO:0000313" key="7">
    <source>
        <dbReference type="EMBL" id="PCG79614.1"/>
    </source>
</evidence>
<name>A0A2A4K6S8_HELVI</name>
<gene>
    <name evidence="7" type="ORF">B5V51_14848</name>
</gene>
<feature type="signal peptide" evidence="5">
    <location>
        <begin position="1"/>
        <end position="15"/>
    </location>
</feature>